<keyword evidence="3" id="KW-1133">Transmembrane helix</keyword>
<keyword evidence="5" id="KW-0548">Nucleotidyltransferase</keyword>
<evidence type="ECO:0000256" key="3">
    <source>
        <dbReference type="SAM" id="Phobius"/>
    </source>
</evidence>
<dbReference type="PROSITE" id="PS50887">
    <property type="entry name" value="GGDEF"/>
    <property type="match status" value="1"/>
</dbReference>
<keyword evidence="5" id="KW-0808">Transferase</keyword>
<protein>
    <recommendedName>
        <fullName evidence="1">diguanylate cyclase</fullName>
        <ecNumber evidence="1">2.7.7.65</ecNumber>
    </recommendedName>
</protein>
<comment type="catalytic activity">
    <reaction evidence="2">
        <text>2 GTP = 3',3'-c-di-GMP + 2 diphosphate</text>
        <dbReference type="Rhea" id="RHEA:24898"/>
        <dbReference type="ChEBI" id="CHEBI:33019"/>
        <dbReference type="ChEBI" id="CHEBI:37565"/>
        <dbReference type="ChEBI" id="CHEBI:58805"/>
        <dbReference type="EC" id="2.7.7.65"/>
    </reaction>
</comment>
<feature type="transmembrane region" description="Helical" evidence="3">
    <location>
        <begin position="271"/>
        <end position="289"/>
    </location>
</feature>
<evidence type="ECO:0000256" key="2">
    <source>
        <dbReference type="ARBA" id="ARBA00034247"/>
    </source>
</evidence>
<keyword evidence="3" id="KW-0812">Transmembrane</keyword>
<dbReference type="Proteomes" id="UP001059120">
    <property type="component" value="Chromosome 1"/>
</dbReference>
<dbReference type="PANTHER" id="PTHR45138">
    <property type="entry name" value="REGULATORY COMPONENTS OF SENSORY TRANSDUCTION SYSTEM"/>
    <property type="match status" value="1"/>
</dbReference>
<dbReference type="NCBIfam" id="TIGR00254">
    <property type="entry name" value="GGDEF"/>
    <property type="match status" value="1"/>
</dbReference>
<reference evidence="5" key="1">
    <citation type="submission" date="2022-01" db="EMBL/GenBank/DDBJ databases">
        <title>Alginate degradation mechanism of Vibrio pelagius WXL662.</title>
        <authorList>
            <person name="He X."/>
        </authorList>
    </citation>
    <scope>NUCLEOTIDE SEQUENCE</scope>
    <source>
        <strain evidence="5">WXL662</strain>
    </source>
</reference>
<dbReference type="SUPFAM" id="SSF55073">
    <property type="entry name" value="Nucleotide cyclase"/>
    <property type="match status" value="1"/>
</dbReference>
<dbReference type="Gene3D" id="3.30.70.270">
    <property type="match status" value="1"/>
</dbReference>
<dbReference type="InterPro" id="IPR043128">
    <property type="entry name" value="Rev_trsase/Diguanyl_cyclase"/>
</dbReference>
<dbReference type="SMART" id="SM00267">
    <property type="entry name" value="GGDEF"/>
    <property type="match status" value="1"/>
</dbReference>
<keyword evidence="3" id="KW-0472">Membrane</keyword>
<evidence type="ECO:0000313" key="6">
    <source>
        <dbReference type="Proteomes" id="UP001059120"/>
    </source>
</evidence>
<dbReference type="EMBL" id="CP090614">
    <property type="protein sequence ID" value="UTT84358.1"/>
    <property type="molecule type" value="Genomic_DNA"/>
</dbReference>
<proteinExistence type="predicted"/>
<keyword evidence="6" id="KW-1185">Reference proteome</keyword>
<feature type="domain" description="GGDEF" evidence="4">
    <location>
        <begin position="331"/>
        <end position="462"/>
    </location>
</feature>
<dbReference type="RefSeq" id="WP_255230315.1">
    <property type="nucleotide sequence ID" value="NZ_CP090614.1"/>
</dbReference>
<dbReference type="EC" id="2.7.7.65" evidence="1"/>
<dbReference type="InterPro" id="IPR029787">
    <property type="entry name" value="Nucleotide_cyclase"/>
</dbReference>
<dbReference type="PANTHER" id="PTHR45138:SF9">
    <property type="entry name" value="DIGUANYLATE CYCLASE DGCM-RELATED"/>
    <property type="match status" value="1"/>
</dbReference>
<evidence type="ECO:0000313" key="5">
    <source>
        <dbReference type="EMBL" id="UTT84358.1"/>
    </source>
</evidence>
<organism evidence="5 6">
    <name type="scientific">Vibrio pelagius</name>
    <dbReference type="NCBI Taxonomy" id="28169"/>
    <lineage>
        <taxon>Bacteria</taxon>
        <taxon>Pseudomonadati</taxon>
        <taxon>Pseudomonadota</taxon>
        <taxon>Gammaproteobacteria</taxon>
        <taxon>Vibrionales</taxon>
        <taxon>Vibrionaceae</taxon>
        <taxon>Vibrio</taxon>
    </lineage>
</organism>
<dbReference type="InterPro" id="IPR000160">
    <property type="entry name" value="GGDEF_dom"/>
</dbReference>
<accession>A0ABY5G314</accession>
<dbReference type="InterPro" id="IPR050469">
    <property type="entry name" value="Diguanylate_Cyclase"/>
</dbReference>
<dbReference type="CDD" id="cd01949">
    <property type="entry name" value="GGDEF"/>
    <property type="match status" value="1"/>
</dbReference>
<evidence type="ECO:0000259" key="4">
    <source>
        <dbReference type="PROSITE" id="PS50887"/>
    </source>
</evidence>
<feature type="transmembrane region" description="Helical" evidence="3">
    <location>
        <begin position="7"/>
        <end position="27"/>
    </location>
</feature>
<evidence type="ECO:0000256" key="1">
    <source>
        <dbReference type="ARBA" id="ARBA00012528"/>
    </source>
</evidence>
<sequence length="466" mass="52980">MKRLRDNLVNSLLLSLFISVFVNFYTVNDFIEKESVKFQSIKNSFIGNKSKLILLGMLTEEAISSSNTQKEQSGISIKGSSAIYQYGATNSELSAQEAIIYDTMNHMVKLDPQSIESNITILYRSFKTRKLFSTRAFDDLVVKEDAFSLERCEVTGTCTLNATENQLIDRVIVSPIYRDLLSNRATLSITTPVYYSGEIIGEYLVDIYVDGKEILEGKEISTREKGIYNATVIEERDYPFSDFSYVLEFVTDNRSLLIYKIPFTKLVVDTLWINGIIFCFVFTLLWKVNELGIKREKLKDAERVATRDELTGLYNRAIFRDESFMQLTDKYSLSILAIDGNRIKKINDTYGHAVGDEAIKHISSCMKRIFRESDYLIRTGGDEFLALLPNCNVDMAYILAEKLNNSVASSQVAFRHINISISIGVVEQHIGESLESAISRADSELYKEKNNYEENDAPMEKSTQLS</sequence>
<dbReference type="GO" id="GO:0052621">
    <property type="term" value="F:diguanylate cyclase activity"/>
    <property type="evidence" value="ECO:0007669"/>
    <property type="project" value="UniProtKB-EC"/>
</dbReference>
<dbReference type="Pfam" id="PF00990">
    <property type="entry name" value="GGDEF"/>
    <property type="match status" value="1"/>
</dbReference>
<gene>
    <name evidence="5" type="ORF">LZI70_11820</name>
</gene>
<name>A0ABY5G314_VIBPE</name>